<dbReference type="Gene3D" id="3.40.190.10">
    <property type="entry name" value="Periplasmic binding protein-like II"/>
    <property type="match status" value="1"/>
</dbReference>
<accession>A0A432ZDC5</accession>
<reference evidence="1 2" key="1">
    <citation type="journal article" date="2011" name="Front. Microbiol.">
        <title>Genomic signatures of strain selection and enhancement in Bacillus atrophaeus var. globigii, a historical biowarfare simulant.</title>
        <authorList>
            <person name="Gibbons H.S."/>
            <person name="Broomall S.M."/>
            <person name="McNew L.A."/>
            <person name="Daligault H."/>
            <person name="Chapman C."/>
            <person name="Bruce D."/>
            <person name="Karavis M."/>
            <person name="Krepps M."/>
            <person name="McGregor P.A."/>
            <person name="Hong C."/>
            <person name="Park K.H."/>
            <person name="Akmal A."/>
            <person name="Feldman A."/>
            <person name="Lin J.S."/>
            <person name="Chang W.E."/>
            <person name="Higgs B.W."/>
            <person name="Demirev P."/>
            <person name="Lindquist J."/>
            <person name="Liem A."/>
            <person name="Fochler E."/>
            <person name="Read T.D."/>
            <person name="Tapia R."/>
            <person name="Johnson S."/>
            <person name="Bishop-Lilly K.A."/>
            <person name="Detter C."/>
            <person name="Han C."/>
            <person name="Sozhamannan S."/>
            <person name="Rosenzweig C.N."/>
            <person name="Skowronski E.W."/>
        </authorList>
    </citation>
    <scope>NUCLEOTIDE SEQUENCE [LARGE SCALE GENOMIC DNA]</scope>
    <source>
        <strain evidence="1 2">CL-SP19</strain>
    </source>
</reference>
<dbReference type="AlphaFoldDB" id="A0A432ZDC5"/>
<keyword evidence="2" id="KW-1185">Reference proteome</keyword>
<dbReference type="RefSeq" id="WP_126784683.1">
    <property type="nucleotide sequence ID" value="NZ_PIQF01000002.1"/>
</dbReference>
<evidence type="ECO:0000313" key="1">
    <source>
        <dbReference type="EMBL" id="RUO75957.1"/>
    </source>
</evidence>
<protein>
    <recommendedName>
        <fullName evidence="3">Nitrate ABC transporter</fullName>
    </recommendedName>
</protein>
<evidence type="ECO:0000313" key="2">
    <source>
        <dbReference type="Proteomes" id="UP000287908"/>
    </source>
</evidence>
<evidence type="ECO:0008006" key="3">
    <source>
        <dbReference type="Google" id="ProtNLM"/>
    </source>
</evidence>
<sequence>MRITSGYQIIQKLKRWVTFTGGLLLIAACSQPHEPVNLAGNSWLGYQPLFVYQELNPDSSITSKLKLHLLPATSNVVRLMAEGQLDGGLLTLDEALSYQQDVNDPLCVAKVLDISLGADALLMQPNWRAQPEPLKIAHEIKTVGSYILDRALAAGVFEGREIISVAATPNMQVELFNSKQVDGVISFYPTLGELKKLGAEIIFDSRQISGEIIDVLVIKRSIWLQHQQHIESYIRQAWDQTVSKIKTRDHKVMELIAANTQMPLESVSSALANLKLIGATRPQEFDLERATTSLQKYLLDNELLREPVKLDYCMVESR</sequence>
<dbReference type="EMBL" id="PIQF01000002">
    <property type="protein sequence ID" value="RUO75957.1"/>
    <property type="molecule type" value="Genomic_DNA"/>
</dbReference>
<organism evidence="1 2">
    <name type="scientific">Idiomarina seosinensis</name>
    <dbReference type="NCBI Taxonomy" id="281739"/>
    <lineage>
        <taxon>Bacteria</taxon>
        <taxon>Pseudomonadati</taxon>
        <taxon>Pseudomonadota</taxon>
        <taxon>Gammaproteobacteria</taxon>
        <taxon>Alteromonadales</taxon>
        <taxon>Idiomarinaceae</taxon>
        <taxon>Idiomarina</taxon>
    </lineage>
</organism>
<proteinExistence type="predicted"/>
<comment type="caution">
    <text evidence="1">The sequence shown here is derived from an EMBL/GenBank/DDBJ whole genome shotgun (WGS) entry which is preliminary data.</text>
</comment>
<dbReference type="SUPFAM" id="SSF53850">
    <property type="entry name" value="Periplasmic binding protein-like II"/>
    <property type="match status" value="1"/>
</dbReference>
<gene>
    <name evidence="1" type="ORF">CWI81_07475</name>
</gene>
<dbReference type="OrthoDB" id="5292144at2"/>
<name>A0A432ZDC5_9GAMM</name>
<dbReference type="Proteomes" id="UP000287908">
    <property type="component" value="Unassembled WGS sequence"/>
</dbReference>
<dbReference type="PROSITE" id="PS51257">
    <property type="entry name" value="PROKAR_LIPOPROTEIN"/>
    <property type="match status" value="1"/>
</dbReference>